<gene>
    <name evidence="1" type="ORF">PIL02S_02146</name>
</gene>
<comment type="caution">
    <text evidence="1">The sequence shown here is derived from an EMBL/GenBank/DDBJ whole genome shotgun (WGS) entry which is preliminary data.</text>
</comment>
<accession>A0A2W0CGN5</accession>
<dbReference type="SUPFAM" id="SSF51219">
    <property type="entry name" value="TRAP-like"/>
    <property type="match status" value="1"/>
</dbReference>
<reference evidence="1 2" key="1">
    <citation type="submission" date="2018-01" db="EMBL/GenBank/DDBJ databases">
        <title>Genome sequence of the PGP bacterium Paenibacillus illinoisensis E3.</title>
        <authorList>
            <person name="Rolli E."/>
            <person name="Marasco R."/>
            <person name="Bessem C."/>
            <person name="Michoud G."/>
            <person name="Gaiarsa S."/>
            <person name="Borin S."/>
            <person name="Daffonchio D."/>
        </authorList>
    </citation>
    <scope>NUCLEOTIDE SEQUENCE [LARGE SCALE GENOMIC DNA]</scope>
    <source>
        <strain evidence="1 2">E3</strain>
    </source>
</reference>
<evidence type="ECO:0000313" key="1">
    <source>
        <dbReference type="EMBL" id="PYY29202.1"/>
    </source>
</evidence>
<dbReference type="Gene3D" id="3.60.160.10">
    <property type="entry name" value="Mitochondrial biogenesis AIM24"/>
    <property type="match status" value="1"/>
</dbReference>
<dbReference type="RefSeq" id="WP_095360217.1">
    <property type="nucleotide sequence ID" value="NZ_JAXBDC010000004.1"/>
</dbReference>
<dbReference type="EMBL" id="PRLG01000018">
    <property type="protein sequence ID" value="PYY29202.1"/>
    <property type="molecule type" value="Genomic_DNA"/>
</dbReference>
<name>A0A2W0CGN5_9BACL</name>
<dbReference type="Proteomes" id="UP000247459">
    <property type="component" value="Unassembled WGS sequence"/>
</dbReference>
<dbReference type="AlphaFoldDB" id="A0A2W0CGN5"/>
<evidence type="ECO:0000313" key="2">
    <source>
        <dbReference type="Proteomes" id="UP000247459"/>
    </source>
</evidence>
<sequence>MIYEILHEGAFAMLKVRLQRGERFKAESGAMVSMTPTVQLKGSAEGGMFAGIGRMISGEKFFFQELTAAGGPAEILLSPSTMGGVEAVELDGSYSLYVQKDGFLAGTEGIQVNSKMQNLKKGLFSGEGFFIIEISGRGTVFLSSYGAIHAVHLAAGEEVIVDNAHLVAWPQYMEYHIEKASQGWLSSVTSGEGLVCRFRGEGTVLIQSRNPQGFGQWVKQFIPSR</sequence>
<organism evidence="1 2">
    <name type="scientific">Paenibacillus illinoisensis</name>
    <dbReference type="NCBI Taxonomy" id="59845"/>
    <lineage>
        <taxon>Bacteria</taxon>
        <taxon>Bacillati</taxon>
        <taxon>Bacillota</taxon>
        <taxon>Bacilli</taxon>
        <taxon>Bacillales</taxon>
        <taxon>Paenibacillaceae</taxon>
        <taxon>Paenibacillus</taxon>
    </lineage>
</organism>
<dbReference type="OrthoDB" id="9779518at2"/>
<dbReference type="PANTHER" id="PTHR43657:SF1">
    <property type="entry name" value="ALTERED INHERITANCE OF MITOCHONDRIA PROTEIN 24, MITOCHONDRIAL"/>
    <property type="match status" value="1"/>
</dbReference>
<dbReference type="InterPro" id="IPR036983">
    <property type="entry name" value="AIM24_sf"/>
</dbReference>
<dbReference type="NCBIfam" id="TIGR00266">
    <property type="entry name" value="TIGR00266 family protein"/>
    <property type="match status" value="1"/>
</dbReference>
<protein>
    <recommendedName>
        <fullName evidence="3">TIGR00266 family protein</fullName>
    </recommendedName>
</protein>
<dbReference type="Pfam" id="PF01987">
    <property type="entry name" value="AIM24"/>
    <property type="match status" value="1"/>
</dbReference>
<evidence type="ECO:0008006" key="3">
    <source>
        <dbReference type="Google" id="ProtNLM"/>
    </source>
</evidence>
<dbReference type="InterPro" id="IPR016031">
    <property type="entry name" value="Trp_RNA-bd_attenuator-like_dom"/>
</dbReference>
<dbReference type="PANTHER" id="PTHR43657">
    <property type="entry name" value="TRYPTOPHAN RNA-BINDING ATTENUATOR PROTEIN-LIKE PROTEIN"/>
    <property type="match status" value="1"/>
</dbReference>
<proteinExistence type="predicted"/>
<dbReference type="InterPro" id="IPR002838">
    <property type="entry name" value="AIM24"/>
</dbReference>